<keyword evidence="1" id="KW-0472">Membrane</keyword>
<comment type="caution">
    <text evidence="2">The sequence shown here is derived from an EMBL/GenBank/DDBJ whole genome shotgun (WGS) entry which is preliminary data.</text>
</comment>
<keyword evidence="1" id="KW-1133">Transmembrane helix</keyword>
<protein>
    <submittedName>
        <fullName evidence="2">Uncharacterized protein</fullName>
    </submittedName>
</protein>
<dbReference type="Proteomes" id="UP001596052">
    <property type="component" value="Unassembled WGS sequence"/>
</dbReference>
<feature type="transmembrane region" description="Helical" evidence="1">
    <location>
        <begin position="104"/>
        <end position="128"/>
    </location>
</feature>
<reference evidence="3" key="1">
    <citation type="journal article" date="2019" name="Int. J. Syst. Evol. Microbiol.">
        <title>The Global Catalogue of Microorganisms (GCM) 10K type strain sequencing project: providing services to taxonomists for standard genome sequencing and annotation.</title>
        <authorList>
            <consortium name="The Broad Institute Genomics Platform"/>
            <consortium name="The Broad Institute Genome Sequencing Center for Infectious Disease"/>
            <person name="Wu L."/>
            <person name="Ma J."/>
        </authorList>
    </citation>
    <scope>NUCLEOTIDE SEQUENCE [LARGE SCALE GENOMIC DNA]</scope>
    <source>
        <strain evidence="3">CGMCC 4.1469</strain>
    </source>
</reference>
<feature type="transmembrane region" description="Helical" evidence="1">
    <location>
        <begin position="73"/>
        <end position="97"/>
    </location>
</feature>
<dbReference type="EMBL" id="JBHSMQ010000001">
    <property type="protein sequence ID" value="MFC5453737.1"/>
    <property type="molecule type" value="Genomic_DNA"/>
</dbReference>
<dbReference type="RefSeq" id="WP_377163106.1">
    <property type="nucleotide sequence ID" value="NZ_JBHSMQ010000001.1"/>
</dbReference>
<feature type="transmembrane region" description="Helical" evidence="1">
    <location>
        <begin position="26"/>
        <end position="53"/>
    </location>
</feature>
<organism evidence="2 3">
    <name type="scientific">Prosthecobacter fluviatilis</name>
    <dbReference type="NCBI Taxonomy" id="445931"/>
    <lineage>
        <taxon>Bacteria</taxon>
        <taxon>Pseudomonadati</taxon>
        <taxon>Verrucomicrobiota</taxon>
        <taxon>Verrucomicrobiia</taxon>
        <taxon>Verrucomicrobiales</taxon>
        <taxon>Verrucomicrobiaceae</taxon>
        <taxon>Prosthecobacter</taxon>
    </lineage>
</organism>
<evidence type="ECO:0000256" key="1">
    <source>
        <dbReference type="SAM" id="Phobius"/>
    </source>
</evidence>
<sequence length="143" mass="15720">MIPSSSSENTQAELNALRSEIRQWTFGIRCVFAAFNLLPLYYCTRGLLAAPAFKSIFEDMLGSQDKLPSMTRFVVSWSHGLLAAVWLLAVLAIVLIFRASRARTVWITTVLLSVFLLMTGHLVIATLFEPLGAVIQNLSGGGM</sequence>
<evidence type="ECO:0000313" key="3">
    <source>
        <dbReference type="Proteomes" id="UP001596052"/>
    </source>
</evidence>
<evidence type="ECO:0000313" key="2">
    <source>
        <dbReference type="EMBL" id="MFC5453737.1"/>
    </source>
</evidence>
<keyword evidence="1" id="KW-0812">Transmembrane</keyword>
<name>A0ABW0KLY6_9BACT</name>
<gene>
    <name evidence="2" type="ORF">ACFQDI_02615</name>
</gene>
<proteinExistence type="predicted"/>
<accession>A0ABW0KLY6</accession>
<keyword evidence="3" id="KW-1185">Reference proteome</keyword>